<evidence type="ECO:0008006" key="3">
    <source>
        <dbReference type="Google" id="ProtNLM"/>
    </source>
</evidence>
<accession>A1D8U3</accession>
<gene>
    <name evidence="1" type="ORF">NFIA_113340</name>
</gene>
<keyword evidence="2" id="KW-1185">Reference proteome</keyword>
<reference evidence="2" key="1">
    <citation type="journal article" date="2008" name="PLoS Genet.">
        <title>Genomic islands in the pathogenic filamentous fungus Aspergillus fumigatus.</title>
        <authorList>
            <person name="Fedorova N.D."/>
            <person name="Khaldi N."/>
            <person name="Joardar V.S."/>
            <person name="Maiti R."/>
            <person name="Amedeo P."/>
            <person name="Anderson M.J."/>
            <person name="Crabtree J."/>
            <person name="Silva J.C."/>
            <person name="Badger J.H."/>
            <person name="Albarraq A."/>
            <person name="Angiuoli S."/>
            <person name="Bussey H."/>
            <person name="Bowyer P."/>
            <person name="Cotty P.J."/>
            <person name="Dyer P.S."/>
            <person name="Egan A."/>
            <person name="Galens K."/>
            <person name="Fraser-Liggett C.M."/>
            <person name="Haas B.J."/>
            <person name="Inman J.M."/>
            <person name="Kent R."/>
            <person name="Lemieux S."/>
            <person name="Malavazi I."/>
            <person name="Orvis J."/>
            <person name="Roemer T."/>
            <person name="Ronning C.M."/>
            <person name="Sundaram J.P."/>
            <person name="Sutton G."/>
            <person name="Turner G."/>
            <person name="Venter J.C."/>
            <person name="White O.R."/>
            <person name="Whitty B.R."/>
            <person name="Youngman P."/>
            <person name="Wolfe K.H."/>
            <person name="Goldman G.H."/>
            <person name="Wortman J.R."/>
            <person name="Jiang B."/>
            <person name="Denning D.W."/>
            <person name="Nierman W.C."/>
        </authorList>
    </citation>
    <scope>NUCLEOTIDE SEQUENCE [LARGE SCALE GENOMIC DNA]</scope>
    <source>
        <strain evidence="2">ATCC 1020 / DSM 3700 / CBS 544.65 / FGSC A1164 / JCM 1740 / NRRL 181 / WB 181</strain>
    </source>
</reference>
<dbReference type="EMBL" id="DS027692">
    <property type="protein sequence ID" value="EAW20804.1"/>
    <property type="molecule type" value="Genomic_DNA"/>
</dbReference>
<dbReference type="GeneID" id="4589419"/>
<dbReference type="eggNOG" id="ENOG502RPKU">
    <property type="taxonomic scope" value="Eukaryota"/>
</dbReference>
<evidence type="ECO:0000313" key="2">
    <source>
        <dbReference type="Proteomes" id="UP000006702"/>
    </source>
</evidence>
<dbReference type="HOGENOM" id="CLU_2722786_0_0_1"/>
<dbReference type="KEGG" id="nfi:NFIA_113340"/>
<dbReference type="InterPro" id="IPR029068">
    <property type="entry name" value="Glyas_Bleomycin-R_OHBP_Dase"/>
</dbReference>
<protein>
    <recommendedName>
        <fullName evidence="3">VOC domain-containing protein</fullName>
    </recommendedName>
</protein>
<dbReference type="VEuPathDB" id="FungiDB:NFIA_113340"/>
<dbReference type="AlphaFoldDB" id="A1D8U3"/>
<dbReference type="Proteomes" id="UP000006702">
    <property type="component" value="Unassembled WGS sequence"/>
</dbReference>
<dbReference type="STRING" id="331117.A1D8U3"/>
<dbReference type="SUPFAM" id="SSF54593">
    <property type="entry name" value="Glyoxalase/Bleomycin resistance protein/Dihydroxybiphenyl dioxygenase"/>
    <property type="match status" value="1"/>
</dbReference>
<organism evidence="1 2">
    <name type="scientific">Neosartorya fischeri (strain ATCC 1020 / DSM 3700 / CBS 544.65 / FGSC A1164 / JCM 1740 / NRRL 181 / WB 181)</name>
    <name type="common">Aspergillus fischerianus</name>
    <dbReference type="NCBI Taxonomy" id="331117"/>
    <lineage>
        <taxon>Eukaryota</taxon>
        <taxon>Fungi</taxon>
        <taxon>Dikarya</taxon>
        <taxon>Ascomycota</taxon>
        <taxon>Pezizomycotina</taxon>
        <taxon>Eurotiomycetes</taxon>
        <taxon>Eurotiomycetidae</taxon>
        <taxon>Eurotiales</taxon>
        <taxon>Aspergillaceae</taxon>
        <taxon>Aspergillus</taxon>
        <taxon>Aspergillus subgen. Fumigati</taxon>
    </lineage>
</organism>
<dbReference type="Gene3D" id="3.10.180.10">
    <property type="entry name" value="2,3-Dihydroxybiphenyl 1,2-Dioxygenase, domain 1"/>
    <property type="match status" value="1"/>
</dbReference>
<name>A1D8U3_NEOFI</name>
<sequence>MARDGSGAAAEQSGPHGVTVYYIVESLELTEKRVSELGGSVIQAKTTESAYGSLMKFSDPEGNKFGCYEVRR</sequence>
<evidence type="ECO:0000313" key="1">
    <source>
        <dbReference type="EMBL" id="EAW20804.1"/>
    </source>
</evidence>
<dbReference type="OrthoDB" id="447346at2759"/>
<proteinExistence type="predicted"/>
<dbReference type="RefSeq" id="XP_001262701.1">
    <property type="nucleotide sequence ID" value="XM_001262700.1"/>
</dbReference>